<dbReference type="PRINTS" id="PR01415">
    <property type="entry name" value="ANKYRIN"/>
</dbReference>
<keyword evidence="6" id="KW-1185">Reference proteome</keyword>
<dbReference type="InterPro" id="IPR036770">
    <property type="entry name" value="Ankyrin_rpt-contain_sf"/>
</dbReference>
<dbReference type="InterPro" id="IPR002110">
    <property type="entry name" value="Ankyrin_rpt"/>
</dbReference>
<reference evidence="5 6" key="1">
    <citation type="submission" date="2018-05" db="EMBL/GenBank/DDBJ databases">
        <title>Genome sequencing and assembly of the regulated plant pathogen Lachnellula willkommii and related sister species for the development of diagnostic species identification markers.</title>
        <authorList>
            <person name="Giroux E."/>
            <person name="Bilodeau G."/>
        </authorList>
    </citation>
    <scope>NUCLEOTIDE SEQUENCE [LARGE SCALE GENOMIC DNA]</scope>
    <source>
        <strain evidence="5 6">CBS 268.59</strain>
    </source>
</reference>
<dbReference type="PANTHER" id="PTHR24198:SF165">
    <property type="entry name" value="ANKYRIN REPEAT-CONTAINING PROTEIN-RELATED"/>
    <property type="match status" value="1"/>
</dbReference>
<dbReference type="PANTHER" id="PTHR24198">
    <property type="entry name" value="ANKYRIN REPEAT AND PROTEIN KINASE DOMAIN-CONTAINING PROTEIN"/>
    <property type="match status" value="1"/>
</dbReference>
<evidence type="ECO:0000256" key="4">
    <source>
        <dbReference type="SAM" id="MobiDB-lite"/>
    </source>
</evidence>
<keyword evidence="1" id="KW-0677">Repeat</keyword>
<evidence type="ECO:0000313" key="6">
    <source>
        <dbReference type="Proteomes" id="UP000469558"/>
    </source>
</evidence>
<dbReference type="Pfam" id="PF12796">
    <property type="entry name" value="Ank_2"/>
    <property type="match status" value="2"/>
</dbReference>
<dbReference type="Gene3D" id="1.25.40.20">
    <property type="entry name" value="Ankyrin repeat-containing domain"/>
    <property type="match status" value="3"/>
</dbReference>
<dbReference type="SMART" id="SM00248">
    <property type="entry name" value="ANK"/>
    <property type="match status" value="6"/>
</dbReference>
<dbReference type="Proteomes" id="UP000469558">
    <property type="component" value="Unassembled WGS sequence"/>
</dbReference>
<evidence type="ECO:0000256" key="1">
    <source>
        <dbReference type="ARBA" id="ARBA00022737"/>
    </source>
</evidence>
<dbReference type="AlphaFoldDB" id="A0A8T9C767"/>
<feature type="repeat" description="ANK" evidence="3">
    <location>
        <begin position="535"/>
        <end position="563"/>
    </location>
</feature>
<dbReference type="PROSITE" id="PS50088">
    <property type="entry name" value="ANK_REPEAT"/>
    <property type="match status" value="4"/>
</dbReference>
<organism evidence="5 6">
    <name type="scientific">Lachnellula suecica</name>
    <dbReference type="NCBI Taxonomy" id="602035"/>
    <lineage>
        <taxon>Eukaryota</taxon>
        <taxon>Fungi</taxon>
        <taxon>Dikarya</taxon>
        <taxon>Ascomycota</taxon>
        <taxon>Pezizomycotina</taxon>
        <taxon>Leotiomycetes</taxon>
        <taxon>Helotiales</taxon>
        <taxon>Lachnaceae</taxon>
        <taxon>Lachnellula</taxon>
    </lineage>
</organism>
<dbReference type="OrthoDB" id="341259at2759"/>
<evidence type="ECO:0000313" key="5">
    <source>
        <dbReference type="EMBL" id="TVY81515.1"/>
    </source>
</evidence>
<feature type="compositionally biased region" description="Polar residues" evidence="4">
    <location>
        <begin position="242"/>
        <end position="251"/>
    </location>
</feature>
<feature type="repeat" description="ANK" evidence="3">
    <location>
        <begin position="571"/>
        <end position="604"/>
    </location>
</feature>
<gene>
    <name evidence="5" type="primary">secG</name>
    <name evidence="5" type="ORF">LSUE1_G003637</name>
</gene>
<dbReference type="SUPFAM" id="SSF48403">
    <property type="entry name" value="Ankyrin repeat"/>
    <property type="match status" value="1"/>
</dbReference>
<feature type="repeat" description="ANK" evidence="3">
    <location>
        <begin position="502"/>
        <end position="534"/>
    </location>
</feature>
<dbReference type="PROSITE" id="PS50297">
    <property type="entry name" value="ANK_REP_REGION"/>
    <property type="match status" value="4"/>
</dbReference>
<comment type="caution">
    <text evidence="5">The sequence shown here is derived from an EMBL/GenBank/DDBJ whole genome shotgun (WGS) entry which is preliminary data.</text>
</comment>
<name>A0A8T9C767_9HELO</name>
<sequence>MDPLSVIASSVAIATLAAQTCKALANLRSIYKTLPARLHAINNEVVDLEVVLRQLAEVISERANLPLPDNGDTNILPLLKEADSKLVELKTIVEEFGAFSARTRSKKIPLYRAHGWTKQQPRLEVLQEDIRTIKSNLNIILGATNSKDIGHIRLHLQTLSTVTSNFPESQNNLRDSFLTSMASSLAVHHQVMEERMTEVLNERISKVDEMIRSQAEQPRSDQETKIGPSNQVSCRNRESLGSHDTQSQQPAYSKGVGIHVSRLTSSCGKTCSCICHVPHRSRTPTFVDRVLGQLFIGYVGLPVLGPKCDKSECEQDQNTAVSMEYWFPLGFCWSQIVRLQLSYHSNMGPQFNLTTMRRVADNARCVDFAMNGNIDGLKDLFKKGLASPWDVSSTRGYTIARWAVFARQYKTVRFLVQQGADVDYRPFLKTDNSARSKACDVVLQGGLPKEDVENLRCLTEGCDWVEEQNFSNLHKVVCGMSPHGLEEELRLNPADVHHIDNLGRIPLHWAAARGDVQCVALLLKYGSDLHRVDNYLSTPLTPAANKNHASCVRLLLEAGANPDPALPKGTKTSSPLHVASRNAKDPKVLKFLLDFGANTEATSVDGWTALLQVSRANNLGFATLLLDYGADINASSILGESPFIAAIKFNSHEVLQLLVDRWVLHGAYLHVKGPHFLQVAAGYADIATLRVLTAAADLFKSGYNKSFSTGDYITRMHARNDVTSELVNAFEELLHVMQ</sequence>
<accession>A0A8T9C767</accession>
<evidence type="ECO:0000256" key="3">
    <source>
        <dbReference type="PROSITE-ProRule" id="PRU00023"/>
    </source>
</evidence>
<feature type="repeat" description="ANK" evidence="3">
    <location>
        <begin position="605"/>
        <end position="637"/>
    </location>
</feature>
<feature type="region of interest" description="Disordered" evidence="4">
    <location>
        <begin position="213"/>
        <end position="253"/>
    </location>
</feature>
<protein>
    <submittedName>
        <fullName evidence="5">Ankyrin repeat, PH and SEC7 domain containing protein secG</fullName>
    </submittedName>
</protein>
<proteinExistence type="predicted"/>
<keyword evidence="2 3" id="KW-0040">ANK repeat</keyword>
<evidence type="ECO:0000256" key="2">
    <source>
        <dbReference type="ARBA" id="ARBA00023043"/>
    </source>
</evidence>
<dbReference type="EMBL" id="QGMK01000466">
    <property type="protein sequence ID" value="TVY81515.1"/>
    <property type="molecule type" value="Genomic_DNA"/>
</dbReference>